<evidence type="ECO:0000256" key="6">
    <source>
        <dbReference type="SAM" id="MobiDB-lite"/>
    </source>
</evidence>
<evidence type="ECO:0000256" key="5">
    <source>
        <dbReference type="PROSITE-ProRule" id="PRU00259"/>
    </source>
</evidence>
<evidence type="ECO:0000256" key="4">
    <source>
        <dbReference type="ARBA" id="ARBA00022860"/>
    </source>
</evidence>
<dbReference type="SUPFAM" id="SSF52540">
    <property type="entry name" value="P-loop containing nucleoside triphosphate hydrolases"/>
    <property type="match status" value="4"/>
</dbReference>
<dbReference type="Gene3D" id="1.10.418.10">
    <property type="entry name" value="Calponin-like domain"/>
    <property type="match status" value="1"/>
</dbReference>
<name>A0A5D2T1M9_GOSMU</name>
<comment type="subcellular location">
    <subcellularLocation>
        <location evidence="1">Cytoplasm</location>
    </subcellularLocation>
</comment>
<dbReference type="InterPro" id="IPR051185">
    <property type="entry name" value="ASPM"/>
</dbReference>
<accession>A0A5D2T1M9</accession>
<keyword evidence="2" id="KW-0963">Cytoplasm</keyword>
<dbReference type="EMBL" id="CM017658">
    <property type="protein sequence ID" value="TYI59161.1"/>
    <property type="molecule type" value="Genomic_DNA"/>
</dbReference>
<gene>
    <name evidence="8" type="ORF">E1A91_D10G015400v1</name>
</gene>
<dbReference type="PROSITE" id="PS50096">
    <property type="entry name" value="IQ"/>
    <property type="match status" value="12"/>
</dbReference>
<feature type="region of interest" description="Disordered" evidence="6">
    <location>
        <begin position="40"/>
        <end position="62"/>
    </location>
</feature>
<evidence type="ECO:0000256" key="1">
    <source>
        <dbReference type="ARBA" id="ARBA00004496"/>
    </source>
</evidence>
<sequence length="1651" mass="189491">MEEEERFPPLSSSFVLKDISNFKTPKRIPKNPQFFTACNETPRSSSSFRYRSQPSLVPSSSRSKAKAKLKAFQLERSQSACKEQLKKDRSLKSLAKSLTAWLNFLFQNPELCGCDLSINGCNESNVVRVDSAWRSPKRMRELWWRGEESENVVADVSSLKYSSLRSSLKEVCSFDELKQRMQVYLSLNIDGGRLKMKANCPIVTDVGVKEKATKILMSYNPIWLRIGLYIIFGGDSLISPEGDFSSVKDISFLKMIIEKQFFSHTGLAKAYAYNKKVEGLYRPGYYENLGNIILKRTLLLVLILDRAKSQTSLPLNYGIDGVDGGSPLLFTVSSGIKSSRQVLHNFLSSDVMHGEGDLLAHLVIVGYKVSHQQSALVEFDFQVSDLFLDLQDGMRLCRVIQLLRHDSSILMKIVVPSDTHKKNLANCGVALQYLREAGVMLCDEDGLKITRDDVADRDTELTLSLLWNIFVRLQLPLLIDRTTIASEISKIRGFNMAICENYGLKVDSFSSLVNRKAIWCLLDYYFRRELSCSNKVDSHETRDEKSIMSTTDYTDAVHNFVLSQKLTAILGKFPEVLQISDLLEHNGAVSDKSVVVLLTFLLSQLIVKKNVDQLNFHELLGCNCQTLERRRHSFTRRRSASSEAIVLKDRDLDITEDATKKFKIIQAWWRDMTERNYKNVVRPAASTSSCFPAQKTSIDILREKAAIVIQSHLRRFIERHNFLKMTKAIGLIQAVARAWLTVKKNSELNKFSFAGVPEVPSELGRLVNFIGERHSFVNLRRSVLLIQHVARIWVAQRRDASYPILIKAAIVIQKCFRGWVYKTARIENASFKYEEKSLSIGETEAASRIQIAWKNFVCRYLHKQTYAATKIQSHYRAWHLKRSFIKQKQEIIIIQSNFRRLKCWRAFQIAQKEFVCRSLQNQTFAATKIQSHFRGWQLRRSFVKQKQAIIAIQSKLRQLKCSNAFQQYKMAARSAIIIQSCVRRWIAQRRALRCRYLTVAIQRHCRGWLARKDLLKRRDAVIKIQRAIRCVICQKAFHLQKLAAIEIQRAIRGQISRNKLLGASSFCAASASSYGCNMSKGFFQTFELKLVITSVLKLQRWWRSVLLLKLRTKSAIIIQSHSRGWIAKQKAYIEMHCIVLIQRHCRGWLVRKEFSLKRDSVIKIQRAIRCLICQKAFHLQKLAAINIQRVIRGQLSRSRLLGASSFHAATAGSYNCKMSKGFFQSFELKLVITSVLKLQRWWRCVMLLELRTKSAIIIQSHARGWIAKRETYRQKHCIVVIQRQSRGWLVRKDVLLRRDAVIKIQRAIRSLICQKAFHLQKLAAIDIQMGQTARSRLLGATSAQAAGGGACNCNMSGGFVRRFELTLVIISVLKLQRWWRGVLLLKSRARSVIIIQTHARGWIARQKAYRKRTCIVVVQSYWKGYVARKESREQLLNLRLRMQKSAMNVDDSRRLINRLLSALSELLSMKSIRGILHNCETLDMATAHSLKCCEELVAAGAITILLKLIRAASRSIPDQQVLKHALSTLRNLARYPHLTQLLIDTPASVETILWELHRNKEEGYFIASQILKKICSNENGVITVHKFPALLKRLYNLVEELTRKAYNEKRNPRAVAVRDNTDRRRLKEAVELLKLITNGYKSSKLPIAFAM</sequence>
<evidence type="ECO:0000259" key="7">
    <source>
        <dbReference type="PROSITE" id="PS50021"/>
    </source>
</evidence>
<dbReference type="PROSITE" id="PS50021">
    <property type="entry name" value="CH"/>
    <property type="match status" value="1"/>
</dbReference>
<dbReference type="SUPFAM" id="SSF47576">
    <property type="entry name" value="Calponin-homology domain, CH-domain"/>
    <property type="match status" value="1"/>
</dbReference>
<dbReference type="GO" id="GO:0005737">
    <property type="term" value="C:cytoplasm"/>
    <property type="evidence" value="ECO:0007669"/>
    <property type="project" value="UniProtKB-SubCell"/>
</dbReference>
<dbReference type="GO" id="GO:0007051">
    <property type="term" value="P:spindle organization"/>
    <property type="evidence" value="ECO:0007669"/>
    <property type="project" value="TreeGrafter"/>
</dbReference>
<dbReference type="GO" id="GO:0051295">
    <property type="term" value="P:establishment of meiotic spindle localization"/>
    <property type="evidence" value="ECO:0007669"/>
    <property type="project" value="TreeGrafter"/>
</dbReference>
<dbReference type="SUPFAM" id="SSF48371">
    <property type="entry name" value="ARM repeat"/>
    <property type="match status" value="1"/>
</dbReference>
<dbReference type="Pfam" id="PF00612">
    <property type="entry name" value="IQ"/>
    <property type="match status" value="16"/>
</dbReference>
<evidence type="ECO:0000313" key="8">
    <source>
        <dbReference type="EMBL" id="TYI59161.1"/>
    </source>
</evidence>
<dbReference type="InterPro" id="IPR000225">
    <property type="entry name" value="Armadillo"/>
</dbReference>
<dbReference type="InterPro" id="IPR016024">
    <property type="entry name" value="ARM-type_fold"/>
</dbReference>
<dbReference type="GO" id="GO:0005516">
    <property type="term" value="F:calmodulin binding"/>
    <property type="evidence" value="ECO:0007669"/>
    <property type="project" value="UniProtKB-KW"/>
</dbReference>
<feature type="domain" description="Calponin-homology (CH)" evidence="7">
    <location>
        <begin position="352"/>
        <end position="474"/>
    </location>
</feature>
<protein>
    <recommendedName>
        <fullName evidence="7">Calponin-homology (CH) domain-containing protein</fullName>
    </recommendedName>
</protein>
<dbReference type="InterPro" id="IPR000048">
    <property type="entry name" value="IQ_motif_EF-hand-BS"/>
</dbReference>
<dbReference type="InterPro" id="IPR027417">
    <property type="entry name" value="P-loop_NTPase"/>
</dbReference>
<evidence type="ECO:0000313" key="9">
    <source>
        <dbReference type="Proteomes" id="UP000323597"/>
    </source>
</evidence>
<proteinExistence type="predicted"/>
<organism evidence="8 9">
    <name type="scientific">Gossypium mustelinum</name>
    <name type="common">Cotton</name>
    <name type="synonym">Gossypium caicoense</name>
    <dbReference type="NCBI Taxonomy" id="34275"/>
    <lineage>
        <taxon>Eukaryota</taxon>
        <taxon>Viridiplantae</taxon>
        <taxon>Streptophyta</taxon>
        <taxon>Embryophyta</taxon>
        <taxon>Tracheophyta</taxon>
        <taxon>Spermatophyta</taxon>
        <taxon>Magnoliopsida</taxon>
        <taxon>eudicotyledons</taxon>
        <taxon>Gunneridae</taxon>
        <taxon>Pentapetalae</taxon>
        <taxon>rosids</taxon>
        <taxon>malvids</taxon>
        <taxon>Malvales</taxon>
        <taxon>Malvaceae</taxon>
        <taxon>Malvoideae</taxon>
        <taxon>Gossypium</taxon>
    </lineage>
</organism>
<keyword evidence="9" id="KW-1185">Reference proteome</keyword>
<feature type="repeat" description="ARM" evidence="5">
    <location>
        <begin position="1500"/>
        <end position="1533"/>
    </location>
</feature>
<dbReference type="InterPro" id="IPR036872">
    <property type="entry name" value="CH_dom_sf"/>
</dbReference>
<dbReference type="Gene3D" id="1.25.10.10">
    <property type="entry name" value="Leucine-rich Repeat Variant"/>
    <property type="match status" value="1"/>
</dbReference>
<dbReference type="SMART" id="SM00185">
    <property type="entry name" value="ARM"/>
    <property type="match status" value="1"/>
</dbReference>
<dbReference type="PROSITE" id="PS50176">
    <property type="entry name" value="ARM_REPEAT"/>
    <property type="match status" value="1"/>
</dbReference>
<keyword evidence="4" id="KW-0112">Calmodulin-binding</keyword>
<dbReference type="PANTHER" id="PTHR22706:SF1">
    <property type="entry name" value="ASSEMBLY FACTOR FOR SPINDLE MICROTUBULES"/>
    <property type="match status" value="1"/>
</dbReference>
<dbReference type="Gene3D" id="1.20.5.190">
    <property type="match status" value="9"/>
</dbReference>
<feature type="compositionally biased region" description="Low complexity" evidence="6">
    <location>
        <begin position="43"/>
        <end position="62"/>
    </location>
</feature>
<evidence type="ECO:0000256" key="2">
    <source>
        <dbReference type="ARBA" id="ARBA00022490"/>
    </source>
</evidence>
<dbReference type="InterPro" id="IPR011989">
    <property type="entry name" value="ARM-like"/>
</dbReference>
<dbReference type="GO" id="GO:0000278">
    <property type="term" value="P:mitotic cell cycle"/>
    <property type="evidence" value="ECO:0007669"/>
    <property type="project" value="TreeGrafter"/>
</dbReference>
<dbReference type="Proteomes" id="UP000323597">
    <property type="component" value="Chromosome D10"/>
</dbReference>
<dbReference type="CDD" id="cd21223">
    <property type="entry name" value="CH_ASPM_rpt1"/>
    <property type="match status" value="1"/>
</dbReference>
<evidence type="ECO:0000256" key="3">
    <source>
        <dbReference type="ARBA" id="ARBA00022737"/>
    </source>
</evidence>
<reference evidence="8 9" key="1">
    <citation type="submission" date="2019-07" db="EMBL/GenBank/DDBJ databases">
        <title>WGS assembly of Gossypium mustelinum.</title>
        <authorList>
            <person name="Chen Z.J."/>
            <person name="Sreedasyam A."/>
            <person name="Ando A."/>
            <person name="Song Q."/>
            <person name="De L."/>
            <person name="Hulse-Kemp A."/>
            <person name="Ding M."/>
            <person name="Ye W."/>
            <person name="Kirkbride R."/>
            <person name="Jenkins J."/>
            <person name="Plott C."/>
            <person name="Lovell J."/>
            <person name="Lin Y.-M."/>
            <person name="Vaughn R."/>
            <person name="Liu B."/>
            <person name="Li W."/>
            <person name="Simpson S."/>
            <person name="Scheffler B."/>
            <person name="Saski C."/>
            <person name="Grover C."/>
            <person name="Hu G."/>
            <person name="Conover J."/>
            <person name="Carlson J."/>
            <person name="Shu S."/>
            <person name="Boston L."/>
            <person name="Williams M."/>
            <person name="Peterson D."/>
            <person name="Mcgee K."/>
            <person name="Jones D."/>
            <person name="Wendel J."/>
            <person name="Stelly D."/>
            <person name="Grimwood J."/>
            <person name="Schmutz J."/>
        </authorList>
    </citation>
    <scope>NUCLEOTIDE SEQUENCE [LARGE SCALE GENOMIC DNA]</scope>
    <source>
        <strain evidence="8">1408120.09</strain>
    </source>
</reference>
<dbReference type="SMART" id="SM00015">
    <property type="entry name" value="IQ"/>
    <property type="match status" value="20"/>
</dbReference>
<keyword evidence="3" id="KW-0677">Repeat</keyword>
<dbReference type="GO" id="GO:0000922">
    <property type="term" value="C:spindle pole"/>
    <property type="evidence" value="ECO:0007669"/>
    <property type="project" value="TreeGrafter"/>
</dbReference>
<dbReference type="PANTHER" id="PTHR22706">
    <property type="entry name" value="ASSEMBLY FACTOR FOR SPINDLE MICROTUBULES"/>
    <property type="match status" value="1"/>
</dbReference>
<dbReference type="InterPro" id="IPR001715">
    <property type="entry name" value="CH_dom"/>
</dbReference>